<evidence type="ECO:0000313" key="2">
    <source>
        <dbReference type="Proteomes" id="UP000245207"/>
    </source>
</evidence>
<gene>
    <name evidence="1" type="ORF">CTI12_AA483410</name>
</gene>
<keyword evidence="2" id="KW-1185">Reference proteome</keyword>
<comment type="caution">
    <text evidence="1">The sequence shown here is derived from an EMBL/GenBank/DDBJ whole genome shotgun (WGS) entry which is preliminary data.</text>
</comment>
<sequence length="215" mass="24933">MVRANTGIVSDILETLTKTQAENFSKTCFGHWLNVNHKKNNQLLIYTILASAVDNVANDLSLNILGKRIHFRQQEFCLVTPLRFGGKVHMNEWVRSKSDNPFRIRMFPDIPTHVLVKVNGVWNIFDKMHQGSLDLQDDDAVRICLLVLLDMGFLGRQLVHVVSDHRLKLVEHISICWNIFPWGRIFGSIHICNLEMLLSERKQRHDDKRQKGKEI</sequence>
<dbReference type="PANTHER" id="PTHR48449:SF1">
    <property type="entry name" value="DUF1985 DOMAIN-CONTAINING PROTEIN"/>
    <property type="match status" value="1"/>
</dbReference>
<reference evidence="1 2" key="1">
    <citation type="journal article" date="2018" name="Mol. Plant">
        <title>The genome of Artemisia annua provides insight into the evolution of Asteraceae family and artemisinin biosynthesis.</title>
        <authorList>
            <person name="Shen Q."/>
            <person name="Zhang L."/>
            <person name="Liao Z."/>
            <person name="Wang S."/>
            <person name="Yan T."/>
            <person name="Shi P."/>
            <person name="Liu M."/>
            <person name="Fu X."/>
            <person name="Pan Q."/>
            <person name="Wang Y."/>
            <person name="Lv Z."/>
            <person name="Lu X."/>
            <person name="Zhang F."/>
            <person name="Jiang W."/>
            <person name="Ma Y."/>
            <person name="Chen M."/>
            <person name="Hao X."/>
            <person name="Li L."/>
            <person name="Tang Y."/>
            <person name="Lv G."/>
            <person name="Zhou Y."/>
            <person name="Sun X."/>
            <person name="Brodelius P.E."/>
            <person name="Rose J.K.C."/>
            <person name="Tang K."/>
        </authorList>
    </citation>
    <scope>NUCLEOTIDE SEQUENCE [LARGE SCALE GENOMIC DNA]</scope>
    <source>
        <strain evidence="2">cv. Huhao1</strain>
        <tissue evidence="1">Leaf</tissue>
    </source>
</reference>
<organism evidence="1 2">
    <name type="scientific">Artemisia annua</name>
    <name type="common">Sweet wormwood</name>
    <dbReference type="NCBI Taxonomy" id="35608"/>
    <lineage>
        <taxon>Eukaryota</taxon>
        <taxon>Viridiplantae</taxon>
        <taxon>Streptophyta</taxon>
        <taxon>Embryophyta</taxon>
        <taxon>Tracheophyta</taxon>
        <taxon>Spermatophyta</taxon>
        <taxon>Magnoliopsida</taxon>
        <taxon>eudicotyledons</taxon>
        <taxon>Gunneridae</taxon>
        <taxon>Pentapetalae</taxon>
        <taxon>asterids</taxon>
        <taxon>campanulids</taxon>
        <taxon>Asterales</taxon>
        <taxon>Asteraceae</taxon>
        <taxon>Asteroideae</taxon>
        <taxon>Anthemideae</taxon>
        <taxon>Artemisiinae</taxon>
        <taxon>Artemisia</taxon>
    </lineage>
</organism>
<evidence type="ECO:0000313" key="1">
    <source>
        <dbReference type="EMBL" id="PWA49218.1"/>
    </source>
</evidence>
<dbReference type="PANTHER" id="PTHR48449">
    <property type="entry name" value="DUF1985 DOMAIN-CONTAINING PROTEIN"/>
    <property type="match status" value="1"/>
</dbReference>
<dbReference type="OrthoDB" id="1194650at2759"/>
<dbReference type="Proteomes" id="UP000245207">
    <property type="component" value="Unassembled WGS sequence"/>
</dbReference>
<proteinExistence type="predicted"/>
<dbReference type="EMBL" id="PKPP01009027">
    <property type="protein sequence ID" value="PWA49218.1"/>
    <property type="molecule type" value="Genomic_DNA"/>
</dbReference>
<dbReference type="AlphaFoldDB" id="A0A2U1LJN6"/>
<protein>
    <submittedName>
        <fullName evidence="1">Phospholipase-like protein</fullName>
    </submittedName>
</protein>
<accession>A0A2U1LJN6</accession>
<name>A0A2U1LJN6_ARTAN</name>